<feature type="compositionally biased region" description="Low complexity" evidence="1">
    <location>
        <begin position="143"/>
        <end position="155"/>
    </location>
</feature>
<keyword evidence="3" id="KW-1185">Reference proteome</keyword>
<feature type="region of interest" description="Disordered" evidence="1">
    <location>
        <begin position="25"/>
        <end position="189"/>
    </location>
</feature>
<gene>
    <name evidence="2" type="ORF">FIBSPDRAFT_966948</name>
</gene>
<organism evidence="2 3">
    <name type="scientific">Athelia psychrophila</name>
    <dbReference type="NCBI Taxonomy" id="1759441"/>
    <lineage>
        <taxon>Eukaryota</taxon>
        <taxon>Fungi</taxon>
        <taxon>Dikarya</taxon>
        <taxon>Basidiomycota</taxon>
        <taxon>Agaricomycotina</taxon>
        <taxon>Agaricomycetes</taxon>
        <taxon>Agaricomycetidae</taxon>
        <taxon>Atheliales</taxon>
        <taxon>Atheliaceae</taxon>
        <taxon>Athelia</taxon>
    </lineage>
</organism>
<sequence length="220" mass="24419">MHPPRSRAGPVRLSKYSTLPAKWEKTDEAQWSSAREEWATERERLSSTREEWKLKAKARQQGATSGFWLIGGGGSKRFHGGPATAPGPRSLSTDSDRPRHLRKRNTSSTRGRLRSSSREVRSMGAEYHDEESTDSEPGRTIWRRSSSSGRQSPRSTKPSWLTGADTDSIVDSEPSSYADCDTNKHHTDSDMHLTSTQAAVGVLVSNVATAVVLWRAKPEE</sequence>
<proteinExistence type="predicted"/>
<protein>
    <submittedName>
        <fullName evidence="2">Uncharacterized protein</fullName>
    </submittedName>
</protein>
<dbReference type="STRING" id="436010.A0A167W9A6"/>
<dbReference type="EMBL" id="KV417816">
    <property type="protein sequence ID" value="KZP05836.1"/>
    <property type="molecule type" value="Genomic_DNA"/>
</dbReference>
<evidence type="ECO:0000256" key="1">
    <source>
        <dbReference type="SAM" id="MobiDB-lite"/>
    </source>
</evidence>
<evidence type="ECO:0000313" key="2">
    <source>
        <dbReference type="EMBL" id="KZP05836.1"/>
    </source>
</evidence>
<feature type="compositionally biased region" description="Basic residues" evidence="1">
    <location>
        <begin position="99"/>
        <end position="115"/>
    </location>
</feature>
<feature type="compositionally biased region" description="Basic and acidic residues" evidence="1">
    <location>
        <begin position="25"/>
        <end position="54"/>
    </location>
</feature>
<evidence type="ECO:0000313" key="3">
    <source>
        <dbReference type="Proteomes" id="UP000076532"/>
    </source>
</evidence>
<accession>A0A167W9A6</accession>
<dbReference type="AlphaFoldDB" id="A0A167W9A6"/>
<reference evidence="2 3" key="1">
    <citation type="journal article" date="2016" name="Mol. Biol. Evol.">
        <title>Comparative Genomics of Early-Diverging Mushroom-Forming Fungi Provides Insights into the Origins of Lignocellulose Decay Capabilities.</title>
        <authorList>
            <person name="Nagy L.G."/>
            <person name="Riley R."/>
            <person name="Tritt A."/>
            <person name="Adam C."/>
            <person name="Daum C."/>
            <person name="Floudas D."/>
            <person name="Sun H."/>
            <person name="Yadav J.S."/>
            <person name="Pangilinan J."/>
            <person name="Larsson K.H."/>
            <person name="Matsuura K."/>
            <person name="Barry K."/>
            <person name="Labutti K."/>
            <person name="Kuo R."/>
            <person name="Ohm R.A."/>
            <person name="Bhattacharya S.S."/>
            <person name="Shirouzu T."/>
            <person name="Yoshinaga Y."/>
            <person name="Martin F.M."/>
            <person name="Grigoriev I.V."/>
            <person name="Hibbett D.S."/>
        </authorList>
    </citation>
    <scope>NUCLEOTIDE SEQUENCE [LARGE SCALE GENOMIC DNA]</scope>
    <source>
        <strain evidence="2 3">CBS 109695</strain>
    </source>
</reference>
<name>A0A167W9A6_9AGAM</name>
<dbReference type="Proteomes" id="UP000076532">
    <property type="component" value="Unassembled WGS sequence"/>
</dbReference>